<reference evidence="2 3" key="1">
    <citation type="submission" date="2024-02" db="EMBL/GenBank/DDBJ databases">
        <title>Bacteria isolated from the canopy kelp, Nereocystis luetkeana.</title>
        <authorList>
            <person name="Pfister C.A."/>
            <person name="Younker I.T."/>
            <person name="Light S.H."/>
        </authorList>
    </citation>
    <scope>NUCLEOTIDE SEQUENCE [LARGE SCALE GENOMIC DNA]</scope>
    <source>
        <strain evidence="2 3">TI.4.07</strain>
    </source>
</reference>
<dbReference type="Gene3D" id="3.30.70.100">
    <property type="match status" value="1"/>
</dbReference>
<keyword evidence="3" id="KW-1185">Reference proteome</keyword>
<organism evidence="2 3">
    <name type="scientific">Marinomonas arenicola</name>
    <dbReference type="NCBI Taxonomy" id="569601"/>
    <lineage>
        <taxon>Bacteria</taxon>
        <taxon>Pseudomonadati</taxon>
        <taxon>Pseudomonadota</taxon>
        <taxon>Gammaproteobacteria</taxon>
        <taxon>Oceanospirillales</taxon>
        <taxon>Oceanospirillaceae</taxon>
        <taxon>Marinomonas</taxon>
    </lineage>
</organism>
<dbReference type="RefSeq" id="WP_341567358.1">
    <property type="nucleotide sequence ID" value="NZ_JBAKAR010000008.1"/>
</dbReference>
<evidence type="ECO:0000259" key="1">
    <source>
        <dbReference type="Pfam" id="PF07045"/>
    </source>
</evidence>
<sequence>MTAYFVVNYDVSDVEQYAKYNPGSNHITAATVAKHGGEIIVATNKGVSLAGSAAQMRVIIQFPSKEDAQAWDDDPEYAQAKAIRLASTTNIDAYIVDKLAIPE</sequence>
<dbReference type="EMBL" id="JBAKAR010000008">
    <property type="protein sequence ID" value="MEL0613647.1"/>
    <property type="molecule type" value="Genomic_DNA"/>
</dbReference>
<dbReference type="PANTHER" id="PTHR41521">
    <property type="match status" value="1"/>
</dbReference>
<protein>
    <submittedName>
        <fullName evidence="2">DUF1330 domain-containing protein</fullName>
    </submittedName>
</protein>
<accession>A0ABU9G9I6</accession>
<dbReference type="PANTHER" id="PTHR41521:SF4">
    <property type="entry name" value="BLR0684 PROTEIN"/>
    <property type="match status" value="1"/>
</dbReference>
<evidence type="ECO:0000313" key="3">
    <source>
        <dbReference type="Proteomes" id="UP001379949"/>
    </source>
</evidence>
<evidence type="ECO:0000313" key="2">
    <source>
        <dbReference type="EMBL" id="MEL0613647.1"/>
    </source>
</evidence>
<comment type="caution">
    <text evidence="2">The sequence shown here is derived from an EMBL/GenBank/DDBJ whole genome shotgun (WGS) entry which is preliminary data.</text>
</comment>
<dbReference type="SUPFAM" id="SSF54909">
    <property type="entry name" value="Dimeric alpha+beta barrel"/>
    <property type="match status" value="1"/>
</dbReference>
<gene>
    <name evidence="2" type="ORF">V6242_10870</name>
</gene>
<dbReference type="InterPro" id="IPR011008">
    <property type="entry name" value="Dimeric_a/b-barrel"/>
</dbReference>
<dbReference type="InterPro" id="IPR010753">
    <property type="entry name" value="DUF1330"/>
</dbReference>
<proteinExistence type="predicted"/>
<feature type="domain" description="DUF1330" evidence="1">
    <location>
        <begin position="2"/>
        <end position="98"/>
    </location>
</feature>
<dbReference type="Pfam" id="PF07045">
    <property type="entry name" value="DUF1330"/>
    <property type="match status" value="1"/>
</dbReference>
<name>A0ABU9G9I6_9GAMM</name>
<dbReference type="Proteomes" id="UP001379949">
    <property type="component" value="Unassembled WGS sequence"/>
</dbReference>